<feature type="transmembrane region" description="Helical" evidence="1">
    <location>
        <begin position="203"/>
        <end position="222"/>
    </location>
</feature>
<dbReference type="AlphaFoldDB" id="A0A286E816"/>
<dbReference type="Pfam" id="PF05940">
    <property type="entry name" value="NnrS"/>
    <property type="match status" value="1"/>
</dbReference>
<proteinExistence type="predicted"/>
<feature type="transmembrane region" description="Helical" evidence="1">
    <location>
        <begin position="228"/>
        <end position="248"/>
    </location>
</feature>
<organism evidence="2 3">
    <name type="scientific">Alysiella filiformis DSM 16848</name>
    <dbReference type="NCBI Taxonomy" id="1120981"/>
    <lineage>
        <taxon>Bacteria</taxon>
        <taxon>Pseudomonadati</taxon>
        <taxon>Pseudomonadota</taxon>
        <taxon>Betaproteobacteria</taxon>
        <taxon>Neisseriales</taxon>
        <taxon>Neisseriaceae</taxon>
        <taxon>Alysiella</taxon>
    </lineage>
</organism>
<feature type="transmembrane region" description="Helical" evidence="1">
    <location>
        <begin position="287"/>
        <end position="308"/>
    </location>
</feature>
<feature type="transmembrane region" description="Helical" evidence="1">
    <location>
        <begin position="54"/>
        <end position="74"/>
    </location>
</feature>
<feature type="transmembrane region" description="Helical" evidence="1">
    <location>
        <begin position="329"/>
        <end position="352"/>
    </location>
</feature>
<name>A0A286E816_9NEIS</name>
<keyword evidence="1" id="KW-0812">Transmembrane</keyword>
<dbReference type="InterPro" id="IPR010266">
    <property type="entry name" value="NnrS"/>
</dbReference>
<keyword evidence="1" id="KW-0472">Membrane</keyword>
<dbReference type="OrthoDB" id="9770040at2"/>
<keyword evidence="1" id="KW-1133">Transmembrane helix</keyword>
<gene>
    <name evidence="2" type="ORF">SAMN02746062_00788</name>
</gene>
<sequence>MLQKCVSHPIWAMAFRPFYLLAAIYGALAILLWGFGYAGTASLPVQYWHAHEMIWGYTGAIVVAFLLTAVATWTGQPPVRGAFLMTLVALWLLARIAVYFDGGVGVSAVVGTAFYALSAVGMGISVWKSRNSRNYVAVFALLLFGASHAVFHAYLQPFNPMALHHGLVAGLVLVSGFIGLIGNRIIPFFTAKRLNIQQVQSPMWAMLAALILPMGMAMLLLFQAALPLAGVLGVAAGLLGLVQTYRWFHRGVLPESMLWILHLGYAFASLGLAILGAAQFAGGYGKMASLGIHLIGVGGIGLLTIGMMTRTALGHTARPLYPAPKGLNVAFYCMAVAAVLRGVAALLMNVSAVGYVHAYRTSAVLFAVALLIYFWRYAPWLTQARLDGKQG</sequence>
<feature type="transmembrane region" description="Helical" evidence="1">
    <location>
        <begin position="81"/>
        <end position="100"/>
    </location>
</feature>
<keyword evidence="3" id="KW-1185">Reference proteome</keyword>
<feature type="transmembrane region" description="Helical" evidence="1">
    <location>
        <begin position="161"/>
        <end position="182"/>
    </location>
</feature>
<feature type="transmembrane region" description="Helical" evidence="1">
    <location>
        <begin position="260"/>
        <end position="281"/>
    </location>
</feature>
<protein>
    <submittedName>
        <fullName evidence="2">Uncharacterized protein involved in response to NO</fullName>
    </submittedName>
</protein>
<evidence type="ECO:0000313" key="2">
    <source>
        <dbReference type="EMBL" id="SOD67057.1"/>
    </source>
</evidence>
<accession>A0A286E816</accession>
<feature type="transmembrane region" description="Helical" evidence="1">
    <location>
        <begin position="358"/>
        <end position="375"/>
    </location>
</feature>
<feature type="transmembrane region" description="Helical" evidence="1">
    <location>
        <begin position="18"/>
        <end position="39"/>
    </location>
</feature>
<dbReference type="EMBL" id="OCNF01000005">
    <property type="protein sequence ID" value="SOD67057.1"/>
    <property type="molecule type" value="Genomic_DNA"/>
</dbReference>
<dbReference type="Proteomes" id="UP000219669">
    <property type="component" value="Unassembled WGS sequence"/>
</dbReference>
<dbReference type="RefSeq" id="WP_097113864.1">
    <property type="nucleotide sequence ID" value="NZ_CP083931.1"/>
</dbReference>
<evidence type="ECO:0000256" key="1">
    <source>
        <dbReference type="SAM" id="Phobius"/>
    </source>
</evidence>
<reference evidence="2 3" key="1">
    <citation type="submission" date="2017-09" db="EMBL/GenBank/DDBJ databases">
        <authorList>
            <person name="Ehlers B."/>
            <person name="Leendertz F.H."/>
        </authorList>
    </citation>
    <scope>NUCLEOTIDE SEQUENCE [LARGE SCALE GENOMIC DNA]</scope>
    <source>
        <strain evidence="2 3">DSM 16848</strain>
    </source>
</reference>
<feature type="transmembrane region" description="Helical" evidence="1">
    <location>
        <begin position="134"/>
        <end position="155"/>
    </location>
</feature>
<evidence type="ECO:0000313" key="3">
    <source>
        <dbReference type="Proteomes" id="UP000219669"/>
    </source>
</evidence>
<feature type="transmembrane region" description="Helical" evidence="1">
    <location>
        <begin position="106"/>
        <end position="127"/>
    </location>
</feature>